<dbReference type="EMBL" id="CP049003">
    <property type="protein sequence ID" value="QID84810.1"/>
    <property type="molecule type" value="Genomic_DNA"/>
</dbReference>
<accession>A0A6C1E7A5</accession>
<dbReference type="AlphaFoldDB" id="A0A6C1E7A5"/>
<evidence type="ECO:0000313" key="2">
    <source>
        <dbReference type="EMBL" id="QID84810.1"/>
    </source>
</evidence>
<proteinExistence type="predicted"/>
<organism evidence="2 3">
    <name type="scientific">Saccharomyces pastorianus</name>
    <name type="common">Lager yeast</name>
    <name type="synonym">Saccharomyces cerevisiae x Saccharomyces eubayanus</name>
    <dbReference type="NCBI Taxonomy" id="27292"/>
    <lineage>
        <taxon>Eukaryota</taxon>
        <taxon>Fungi</taxon>
        <taxon>Dikarya</taxon>
        <taxon>Ascomycota</taxon>
        <taxon>Saccharomycotina</taxon>
        <taxon>Saccharomycetes</taxon>
        <taxon>Saccharomycetales</taxon>
        <taxon>Saccharomycetaceae</taxon>
        <taxon>Saccharomyces</taxon>
    </lineage>
</organism>
<evidence type="ECO:0000256" key="1">
    <source>
        <dbReference type="SAM" id="SignalP"/>
    </source>
</evidence>
<name>A0A6C1E7A5_SACPS</name>
<reference evidence="2 3" key="1">
    <citation type="journal article" date="2019" name="BMC Genomics">
        <title>Chromosome level assembly and comparative genome analysis confirm lager-brewing yeasts originated from a single hybridization.</title>
        <authorList>
            <person name="Salazar A.N."/>
            <person name="Gorter de Vries A.R."/>
            <person name="van den Broek M."/>
            <person name="Brouwers N."/>
            <person name="de la Torre Cortes P."/>
            <person name="Kuijpers N.G.A."/>
            <person name="Daran J.G."/>
            <person name="Abeel T."/>
        </authorList>
    </citation>
    <scope>NUCLEOTIDE SEQUENCE [LARGE SCALE GENOMIC DNA]</scope>
    <source>
        <strain evidence="2 3">CBS 1483</strain>
    </source>
</reference>
<gene>
    <name evidence="2" type="ORF">GRS66_007342</name>
</gene>
<feature type="signal peptide" evidence="1">
    <location>
        <begin position="1"/>
        <end position="18"/>
    </location>
</feature>
<dbReference type="OrthoDB" id="10487326at2759"/>
<keyword evidence="1" id="KW-0732">Signal</keyword>
<protein>
    <submittedName>
        <fullName evidence="2">Uncharacterized protein</fullName>
    </submittedName>
</protein>
<sequence length="146" mass="15789">MTPFTTTLTALLAVTINALQTKHSCEALADECLDVALSSPSYISIEGNTTSEQLMQGVDSGEPPAEDFSLDRQIAKLLASYDGSVSTVGKFNFSGLEKAEVANMLKAFIDCYYESSENSTCLNDNFEERLPGSLLDMTDRNKSLPA</sequence>
<feature type="chain" id="PRO_5025481638" evidence="1">
    <location>
        <begin position="19"/>
        <end position="146"/>
    </location>
</feature>
<evidence type="ECO:0000313" key="3">
    <source>
        <dbReference type="Proteomes" id="UP000501346"/>
    </source>
</evidence>
<keyword evidence="3" id="KW-1185">Reference proteome</keyword>
<dbReference type="Proteomes" id="UP000501346">
    <property type="component" value="Chromosome SeVI"/>
</dbReference>